<evidence type="ECO:0008006" key="4">
    <source>
        <dbReference type="Google" id="ProtNLM"/>
    </source>
</evidence>
<dbReference type="AlphaFoldDB" id="A0A0G3H779"/>
<dbReference type="Proteomes" id="UP000035199">
    <property type="component" value="Chromosome"/>
</dbReference>
<dbReference type="PROSITE" id="PS51257">
    <property type="entry name" value="PROKAR_LIPOPROTEIN"/>
    <property type="match status" value="1"/>
</dbReference>
<feature type="chain" id="PRO_5039602644" description="Beta-lactamase enzyme family" evidence="1">
    <location>
        <begin position="24"/>
        <end position="273"/>
    </location>
</feature>
<keyword evidence="3" id="KW-1185">Reference proteome</keyword>
<gene>
    <name evidence="2" type="ORF">CMUST_13640</name>
</gene>
<organism evidence="2 3">
    <name type="scientific">Corynebacterium mustelae</name>
    <dbReference type="NCBI Taxonomy" id="571915"/>
    <lineage>
        <taxon>Bacteria</taxon>
        <taxon>Bacillati</taxon>
        <taxon>Actinomycetota</taxon>
        <taxon>Actinomycetes</taxon>
        <taxon>Mycobacteriales</taxon>
        <taxon>Corynebacteriaceae</taxon>
        <taxon>Corynebacterium</taxon>
    </lineage>
</organism>
<feature type="signal peptide" evidence="1">
    <location>
        <begin position="1"/>
        <end position="23"/>
    </location>
</feature>
<name>A0A0G3H779_9CORY</name>
<reference evidence="3" key="2">
    <citation type="submission" date="2015-05" db="EMBL/GenBank/DDBJ databases">
        <title>Complete genome sequence of Corynebacterium mustelae DSM 45274, isolated from various tissues of a male ferret with lethal sepsis.</title>
        <authorList>
            <person name="Ruckert C."/>
            <person name="Albersmeier A."/>
            <person name="Winkler A."/>
            <person name="Tauch A."/>
        </authorList>
    </citation>
    <scope>NUCLEOTIDE SEQUENCE [LARGE SCALE GENOMIC DNA]</scope>
    <source>
        <strain evidence="3">DSM 45274</strain>
    </source>
</reference>
<evidence type="ECO:0000313" key="2">
    <source>
        <dbReference type="EMBL" id="AKK07022.1"/>
    </source>
</evidence>
<dbReference type="EMBL" id="CP011542">
    <property type="protein sequence ID" value="AKK07022.1"/>
    <property type="molecule type" value="Genomic_DNA"/>
</dbReference>
<dbReference type="PATRIC" id="fig|571915.4.peg.2927"/>
<proteinExistence type="predicted"/>
<dbReference type="SUPFAM" id="SSF56601">
    <property type="entry name" value="beta-lactamase/transpeptidase-like"/>
    <property type="match status" value="1"/>
</dbReference>
<evidence type="ECO:0000313" key="3">
    <source>
        <dbReference type="Proteomes" id="UP000035199"/>
    </source>
</evidence>
<evidence type="ECO:0000256" key="1">
    <source>
        <dbReference type="SAM" id="SignalP"/>
    </source>
</evidence>
<dbReference type="Gene3D" id="3.40.710.10">
    <property type="entry name" value="DD-peptidase/beta-lactamase superfamily"/>
    <property type="match status" value="1"/>
</dbReference>
<protein>
    <recommendedName>
        <fullName evidence="4">Beta-lactamase enzyme family</fullName>
    </recommendedName>
</protein>
<reference evidence="2 3" key="1">
    <citation type="journal article" date="2015" name="Genome Announc.">
        <title>Complete Genome Sequence of the Type Strain Corynebacterium mustelae DSM 45274, Isolated from Various Tissues of a Male Ferret with Lethal Sepsis.</title>
        <authorList>
            <person name="Ruckert C."/>
            <person name="Eimer J."/>
            <person name="Winkler A."/>
            <person name="Tauch A."/>
        </authorList>
    </citation>
    <scope>NUCLEOTIDE SEQUENCE [LARGE SCALE GENOMIC DNA]</scope>
    <source>
        <strain evidence="2 3">DSM 45274</strain>
    </source>
</reference>
<accession>A0A0G3H779</accession>
<dbReference type="InterPro" id="IPR012338">
    <property type="entry name" value="Beta-lactam/transpept-like"/>
</dbReference>
<dbReference type="KEGG" id="cmv:CMUST_13640"/>
<dbReference type="STRING" id="571915.CMUST_13640"/>
<sequence length="273" mass="28397">MYISPRSLSSVSLITLVSLSACTIPVDRKASISTPASTTTVTLTAPAPHQQLDGTDLAAIVASVEAETGTRVGIAVDGVVAGSILSGPAWSTAKVPISIAALRQSTGHYEAMRSAITTSDNGSAQQLWESLGSGELAAEATNAILREGGDLTTRIQPFVQRDGFSAFGQTQWALIDQSTFAQHLTTIPHAESVFAAMAEIAPDQRYGLGLIPGAQFKGGWGPEPDHGYLVRQFGVIPTLSGPVAVAIIAKADDYATGQTALTALAVKLHSRMK</sequence>
<keyword evidence="1" id="KW-0732">Signal</keyword>